<organism evidence="3">
    <name type="scientific">freshwater metagenome</name>
    <dbReference type="NCBI Taxonomy" id="449393"/>
    <lineage>
        <taxon>unclassified sequences</taxon>
        <taxon>metagenomes</taxon>
        <taxon>ecological metagenomes</taxon>
    </lineage>
</organism>
<dbReference type="SUPFAM" id="SSF89796">
    <property type="entry name" value="CoA-transferase family III (CaiB/BaiF)"/>
    <property type="match status" value="2"/>
</dbReference>
<dbReference type="InterPro" id="IPR023606">
    <property type="entry name" value="CoA-Trfase_III_dom_1_sf"/>
</dbReference>
<evidence type="ECO:0000256" key="1">
    <source>
        <dbReference type="ARBA" id="ARBA00022679"/>
    </source>
</evidence>
<reference evidence="3" key="1">
    <citation type="submission" date="2020-05" db="EMBL/GenBank/DDBJ databases">
        <authorList>
            <person name="Chiriac C."/>
            <person name="Salcher M."/>
            <person name="Ghai R."/>
            <person name="Kavagutti S V."/>
        </authorList>
    </citation>
    <scope>NUCLEOTIDE SEQUENCE</scope>
</reference>
<evidence type="ECO:0000256" key="2">
    <source>
        <dbReference type="SAM" id="MobiDB-lite"/>
    </source>
</evidence>
<gene>
    <name evidence="3" type="ORF">UFOPK3543_02392</name>
</gene>
<dbReference type="InterPro" id="IPR003673">
    <property type="entry name" value="CoA-Trfase_fam_III"/>
</dbReference>
<name>A0A6J7I5Y3_9ZZZZ</name>
<dbReference type="EMBL" id="CAFBMH010000116">
    <property type="protein sequence ID" value="CAB4926398.1"/>
    <property type="molecule type" value="Genomic_DNA"/>
</dbReference>
<dbReference type="InterPro" id="IPR044855">
    <property type="entry name" value="CoA-Trfase_III_dom3_sf"/>
</dbReference>
<dbReference type="Gene3D" id="3.30.1540.10">
    <property type="entry name" value="formyl-coa transferase, domain 3"/>
    <property type="match status" value="2"/>
</dbReference>
<evidence type="ECO:0000313" key="3">
    <source>
        <dbReference type="EMBL" id="CAB4926398.1"/>
    </source>
</evidence>
<proteinExistence type="predicted"/>
<protein>
    <submittedName>
        <fullName evidence="3">Unannotated protein</fullName>
    </submittedName>
</protein>
<feature type="region of interest" description="Disordered" evidence="2">
    <location>
        <begin position="347"/>
        <end position="367"/>
    </location>
</feature>
<keyword evidence="1" id="KW-0808">Transferase</keyword>
<dbReference type="AlphaFoldDB" id="A0A6J7I5Y3"/>
<accession>A0A6J7I5Y3</accession>
<dbReference type="PANTHER" id="PTHR48228">
    <property type="entry name" value="SUCCINYL-COA--D-CITRAMALATE COA-TRANSFERASE"/>
    <property type="match status" value="1"/>
</dbReference>
<dbReference type="Pfam" id="PF02515">
    <property type="entry name" value="CoA_transf_3"/>
    <property type="match status" value="2"/>
</dbReference>
<dbReference type="Gene3D" id="3.40.50.10540">
    <property type="entry name" value="Crotonobetainyl-coa:carnitine coa-transferase, domain 1"/>
    <property type="match status" value="2"/>
</dbReference>
<dbReference type="InterPro" id="IPR050509">
    <property type="entry name" value="CoA-transferase_III"/>
</dbReference>
<sequence length="793" mass="83558">MEPLSYVRVVDLTDLRGALCGRMLADLGADVVKVESPAVPDDARASNAYRYRNANKRGCVVDPHTAAGSADFDALLSAADILIDNTENPFTSAVAAGSAGSRYSHLVHVKLRDFGTSGPRAAWRLEPLTALAASGTMHATGFPSMAPCGVPGYLAHDCASTYGAIGALAALADRERNGQGQVVEVSVQEAALAGTTPWSIAIRDYLRVNPRLNAAGTRNADGAYWVIPASDGWVRSVIGSQRQWDGFVTLLGSPDALIGPEWSGAGFRLMNADVVRIVAEECLTDRTRAEVFAQAMGGGATVGVVHTPLEFVTHEQTRCRSFFATLDIGATGDAPFASAPYKLSRTPASIRRPAPDGASSATFDHPRPVDTVASVDAPLRRARLGGDDRSLLLDGLRVIEFGMAAVVPEMCGVLSELGAEVIKVESITHPDVLRSSTGGEINKAFTFNAESRGRASVAIDLTTDEGRDLAHALCASADIVAENYRGAVLDRAGLGYDDIRAVNPSVIYVASQGYGRGGPYAEMPAYGPLNAGFAGLVHLWSDRDGPFPCGTSLNHPDHIAGKMLAVALLAALAHRDRTGEGQLIDMAQTEAAAYLIGEVYLDAHDDARAAYPGAVVDPHPVRGNESATCAPHGVYPAAGDDRWIAIAVADDTAWLGLETALGWEHDASLNGVAARLDIAESLGARLRAWTIGRDAETAATLLQAHGVSAMPVMGPDDHHADPHLLERGFIVTLQHPEIGVEHHVGNPVRMSRTVQRIAAAAPCLGADTHRVLDEVLGIDADAVDDLIARGVCR</sequence>
<dbReference type="GO" id="GO:0016740">
    <property type="term" value="F:transferase activity"/>
    <property type="evidence" value="ECO:0007669"/>
    <property type="project" value="UniProtKB-KW"/>
</dbReference>
<dbReference type="PANTHER" id="PTHR48228:SF6">
    <property type="entry name" value="L-CARNITINE COA-TRANSFERASE"/>
    <property type="match status" value="1"/>
</dbReference>